<proteinExistence type="predicted"/>
<protein>
    <submittedName>
        <fullName evidence="3">Uncharacterized protein</fullName>
    </submittedName>
</protein>
<feature type="transmembrane region" description="Helical" evidence="2">
    <location>
        <begin position="449"/>
        <end position="467"/>
    </location>
</feature>
<keyword evidence="2" id="KW-1133">Transmembrane helix</keyword>
<keyword evidence="4" id="KW-1185">Reference proteome</keyword>
<keyword evidence="2" id="KW-0812">Transmembrane</keyword>
<feature type="transmembrane region" description="Helical" evidence="2">
    <location>
        <begin position="426"/>
        <end position="443"/>
    </location>
</feature>
<dbReference type="EMBL" id="JACHDO010000001">
    <property type="protein sequence ID" value="MBB5490908.1"/>
    <property type="molecule type" value="Genomic_DNA"/>
</dbReference>
<reference evidence="3 4" key="1">
    <citation type="submission" date="2020-08" db="EMBL/GenBank/DDBJ databases">
        <title>Sequencing the genomes of 1000 actinobacteria strains.</title>
        <authorList>
            <person name="Klenk H.-P."/>
        </authorList>
    </citation>
    <scope>NUCLEOTIDE SEQUENCE [LARGE SCALE GENOMIC DNA]</scope>
    <source>
        <strain evidence="3 4">DSM 44598</strain>
    </source>
</reference>
<dbReference type="AlphaFoldDB" id="A0A840WLC7"/>
<organism evidence="3 4">
    <name type="scientific">Nocardiopsis metallicus</name>
    <dbReference type="NCBI Taxonomy" id="179819"/>
    <lineage>
        <taxon>Bacteria</taxon>
        <taxon>Bacillati</taxon>
        <taxon>Actinomycetota</taxon>
        <taxon>Actinomycetes</taxon>
        <taxon>Streptosporangiales</taxon>
        <taxon>Nocardiopsidaceae</taxon>
        <taxon>Nocardiopsis</taxon>
    </lineage>
</organism>
<dbReference type="RefSeq" id="WP_184364530.1">
    <property type="nucleotide sequence ID" value="NZ_BAAAKM010000009.1"/>
</dbReference>
<evidence type="ECO:0000256" key="2">
    <source>
        <dbReference type="SAM" id="Phobius"/>
    </source>
</evidence>
<name>A0A840WLC7_9ACTN</name>
<dbReference type="Proteomes" id="UP000579647">
    <property type="component" value="Unassembled WGS sequence"/>
</dbReference>
<gene>
    <name evidence="3" type="ORF">HNR07_002045</name>
</gene>
<sequence>MSWTDYSQNVRIRELQEDLSGAYSQMARDRSRMRSELGRIRGTMEQRLDRVSATLDAFIELSDVRATLAMFDNAAIARHRTLQMLDGAALPSLDLEDVHGYWLVPAARGLHALLRDDLNQARLRFDEAAGIDLERARYFAALACALTRSEYARTLGESVSADLLPHLPEPGVQLNRGQRALWILTADGSFGDDAREHLLLSTLRLWSAESVRVPPVDEWSASPGPASGRSGGRKPSLGTGKLSTDATPQREAAAALSHLRERVAKVTALGGEDTPMETLSPDEASSDFLRDTLRLLVEEGSQEEAPLLAQANRLRAVIENSGQEGALPAWTDTVDSVGALLRRDLISESAPPHRRTFSLVLQRTAVLETAEDLMRRASAPLPEKAEANFHGVKVNITASGPDRRDVERSRQRLRDRSAPDRGERSAFWGCVAVGAGLFLLSLLTMNGVLWFLTLGAAVAAGFTFFAAERERDDIEAMIRNQSRKLDQQVDQAVQDWRKVRSEAEEHAAAARSDLAEVHKLLNP</sequence>
<evidence type="ECO:0000313" key="4">
    <source>
        <dbReference type="Proteomes" id="UP000579647"/>
    </source>
</evidence>
<evidence type="ECO:0000256" key="1">
    <source>
        <dbReference type="SAM" id="MobiDB-lite"/>
    </source>
</evidence>
<feature type="compositionally biased region" description="Basic and acidic residues" evidence="1">
    <location>
        <begin position="401"/>
        <end position="421"/>
    </location>
</feature>
<keyword evidence="2" id="KW-0472">Membrane</keyword>
<feature type="region of interest" description="Disordered" evidence="1">
    <location>
        <begin position="215"/>
        <end position="251"/>
    </location>
</feature>
<evidence type="ECO:0000313" key="3">
    <source>
        <dbReference type="EMBL" id="MBB5490908.1"/>
    </source>
</evidence>
<comment type="caution">
    <text evidence="3">The sequence shown here is derived from an EMBL/GenBank/DDBJ whole genome shotgun (WGS) entry which is preliminary data.</text>
</comment>
<feature type="region of interest" description="Disordered" evidence="1">
    <location>
        <begin position="397"/>
        <end position="421"/>
    </location>
</feature>
<accession>A0A840WLC7</accession>